<keyword evidence="2" id="KW-1185">Reference proteome</keyword>
<evidence type="ECO:0000313" key="2">
    <source>
        <dbReference type="Proteomes" id="UP001497516"/>
    </source>
</evidence>
<accession>A0AAV2CIC4</accession>
<protein>
    <submittedName>
        <fullName evidence="1">Uncharacterized protein</fullName>
    </submittedName>
</protein>
<dbReference type="EMBL" id="OZ034813">
    <property type="protein sequence ID" value="CAL1356320.1"/>
    <property type="molecule type" value="Genomic_DNA"/>
</dbReference>
<dbReference type="AlphaFoldDB" id="A0AAV2CIC4"/>
<sequence length="68" mass="7004">MYPPAGAVLDALEIAIEGENAVEGEDAVIWVSSSDDSSSSSDEPGLEPFVEALQALLEYGSDDDGDSA</sequence>
<proteinExistence type="predicted"/>
<reference evidence="1 2" key="1">
    <citation type="submission" date="2024-04" db="EMBL/GenBank/DDBJ databases">
        <authorList>
            <person name="Fracassetti M."/>
        </authorList>
    </citation>
    <scope>NUCLEOTIDE SEQUENCE [LARGE SCALE GENOMIC DNA]</scope>
</reference>
<dbReference type="Proteomes" id="UP001497516">
    <property type="component" value="Chromosome 1"/>
</dbReference>
<evidence type="ECO:0000313" key="1">
    <source>
        <dbReference type="EMBL" id="CAL1356320.1"/>
    </source>
</evidence>
<organism evidence="1 2">
    <name type="scientific">Linum trigynum</name>
    <dbReference type="NCBI Taxonomy" id="586398"/>
    <lineage>
        <taxon>Eukaryota</taxon>
        <taxon>Viridiplantae</taxon>
        <taxon>Streptophyta</taxon>
        <taxon>Embryophyta</taxon>
        <taxon>Tracheophyta</taxon>
        <taxon>Spermatophyta</taxon>
        <taxon>Magnoliopsida</taxon>
        <taxon>eudicotyledons</taxon>
        <taxon>Gunneridae</taxon>
        <taxon>Pentapetalae</taxon>
        <taxon>rosids</taxon>
        <taxon>fabids</taxon>
        <taxon>Malpighiales</taxon>
        <taxon>Linaceae</taxon>
        <taxon>Linum</taxon>
    </lineage>
</organism>
<name>A0AAV2CIC4_9ROSI</name>
<gene>
    <name evidence="1" type="ORF">LTRI10_LOCUS4029</name>
</gene>